<keyword evidence="2" id="KW-1185">Reference proteome</keyword>
<dbReference type="EMBL" id="JABFCR010000014">
    <property type="protein sequence ID" value="NNU33605.1"/>
    <property type="molecule type" value="Genomic_DNA"/>
</dbReference>
<comment type="caution">
    <text evidence="1">The sequence shown here is derived from an EMBL/GenBank/DDBJ whole genome shotgun (WGS) entry which is preliminary data.</text>
</comment>
<gene>
    <name evidence="1" type="ORF">HK413_04580</name>
</gene>
<organism evidence="1 2">
    <name type="scientific">Mucilaginibacter humi</name>
    <dbReference type="NCBI Taxonomy" id="2732510"/>
    <lineage>
        <taxon>Bacteria</taxon>
        <taxon>Pseudomonadati</taxon>
        <taxon>Bacteroidota</taxon>
        <taxon>Sphingobacteriia</taxon>
        <taxon>Sphingobacteriales</taxon>
        <taxon>Sphingobacteriaceae</taxon>
        <taxon>Mucilaginibacter</taxon>
    </lineage>
</organism>
<dbReference type="RefSeq" id="WP_217452064.1">
    <property type="nucleotide sequence ID" value="NZ_JABFCR010000014.1"/>
</dbReference>
<evidence type="ECO:0000313" key="2">
    <source>
        <dbReference type="Proteomes" id="UP000566071"/>
    </source>
</evidence>
<protein>
    <submittedName>
        <fullName evidence="1">Uncharacterized protein</fullName>
    </submittedName>
</protein>
<proteinExistence type="predicted"/>
<evidence type="ECO:0000313" key="1">
    <source>
        <dbReference type="EMBL" id="NNU33605.1"/>
    </source>
</evidence>
<reference evidence="1 2" key="1">
    <citation type="submission" date="2020-05" db="EMBL/GenBank/DDBJ databases">
        <authorList>
            <person name="Khan S.A."/>
            <person name="Jeon C.O."/>
            <person name="Chun B.H."/>
        </authorList>
    </citation>
    <scope>NUCLEOTIDE SEQUENCE [LARGE SCALE GENOMIC DNA]</scope>
    <source>
        <strain evidence="1 2">S1162</strain>
    </source>
</reference>
<dbReference type="Proteomes" id="UP000566071">
    <property type="component" value="Unassembled WGS sequence"/>
</dbReference>
<accession>A0ABX1W3P2</accession>
<name>A0ABX1W3P2_9SPHI</name>
<sequence length="47" mass="4991">MATLFIVGKLDNNSWLMLEPAIIPRLSSATVAGTGIIFQLAEGLMSV</sequence>